<dbReference type="InterPro" id="IPR015946">
    <property type="entry name" value="KH_dom-like_a/b"/>
</dbReference>
<dbReference type="RefSeq" id="WP_119437170.1">
    <property type="nucleotide sequence ID" value="NZ_QWGR01000003.1"/>
</dbReference>
<comment type="caution">
    <text evidence="1">The sequence shown here is derived from an EMBL/GenBank/DDBJ whole genome shotgun (WGS) entry which is preliminary data.</text>
</comment>
<evidence type="ECO:0000313" key="2">
    <source>
        <dbReference type="Proteomes" id="UP000265926"/>
    </source>
</evidence>
<dbReference type="InterPro" id="IPR003718">
    <property type="entry name" value="OsmC/Ohr_fam"/>
</dbReference>
<organism evidence="1 2">
    <name type="scientific">Maribellus luteus</name>
    <dbReference type="NCBI Taxonomy" id="2305463"/>
    <lineage>
        <taxon>Bacteria</taxon>
        <taxon>Pseudomonadati</taxon>
        <taxon>Bacteroidota</taxon>
        <taxon>Bacteroidia</taxon>
        <taxon>Marinilabiliales</taxon>
        <taxon>Prolixibacteraceae</taxon>
        <taxon>Maribellus</taxon>
    </lineage>
</organism>
<dbReference type="GO" id="GO:0006979">
    <property type="term" value="P:response to oxidative stress"/>
    <property type="evidence" value="ECO:0007669"/>
    <property type="project" value="InterPro"/>
</dbReference>
<name>A0A399T5W6_9BACT</name>
<dbReference type="OrthoDB" id="9807532at2"/>
<evidence type="ECO:0000313" key="1">
    <source>
        <dbReference type="EMBL" id="RIJ49283.1"/>
    </source>
</evidence>
<proteinExistence type="predicted"/>
<keyword evidence="2" id="KW-1185">Reference proteome</keyword>
<dbReference type="PANTHER" id="PTHR42830">
    <property type="entry name" value="OSMOTICALLY INDUCIBLE FAMILY PROTEIN"/>
    <property type="match status" value="1"/>
</dbReference>
<gene>
    <name evidence="1" type="ORF">D1614_06970</name>
</gene>
<reference evidence="1 2" key="1">
    <citation type="submission" date="2018-08" db="EMBL/GenBank/DDBJ databases">
        <title>Pallidiluteibacterium maritimus gen. nov., sp. nov., isolated from coastal sediment.</title>
        <authorList>
            <person name="Zhou L.Y."/>
        </authorList>
    </citation>
    <scope>NUCLEOTIDE SEQUENCE [LARGE SCALE GENOMIC DNA]</scope>
    <source>
        <strain evidence="1 2">XSD2</strain>
    </source>
</reference>
<dbReference type="Proteomes" id="UP000265926">
    <property type="component" value="Unassembled WGS sequence"/>
</dbReference>
<dbReference type="PANTHER" id="PTHR42830:SF1">
    <property type="entry name" value="OSMOTICALLY INDUCIBLE FAMILY PROTEIN"/>
    <property type="match status" value="1"/>
</dbReference>
<dbReference type="Pfam" id="PF02566">
    <property type="entry name" value="OsmC"/>
    <property type="match status" value="1"/>
</dbReference>
<dbReference type="AlphaFoldDB" id="A0A399T5W6"/>
<dbReference type="SUPFAM" id="SSF82784">
    <property type="entry name" value="OsmC-like"/>
    <property type="match status" value="1"/>
</dbReference>
<dbReference type="GO" id="GO:0004601">
    <property type="term" value="F:peroxidase activity"/>
    <property type="evidence" value="ECO:0007669"/>
    <property type="project" value="InterPro"/>
</dbReference>
<protein>
    <submittedName>
        <fullName evidence="1">OsmC family peroxiredoxin</fullName>
    </submittedName>
</protein>
<dbReference type="Gene3D" id="3.30.300.20">
    <property type="match status" value="1"/>
</dbReference>
<dbReference type="InterPro" id="IPR052707">
    <property type="entry name" value="OsmC_Ohr_Peroxiredoxin"/>
</dbReference>
<dbReference type="EMBL" id="QWGR01000003">
    <property type="protein sequence ID" value="RIJ49283.1"/>
    <property type="molecule type" value="Genomic_DNA"/>
</dbReference>
<dbReference type="NCBIfam" id="TIGR03562">
    <property type="entry name" value="osmo_induc_OsmC"/>
    <property type="match status" value="1"/>
</dbReference>
<accession>A0A399T5W6</accession>
<dbReference type="InterPro" id="IPR036102">
    <property type="entry name" value="OsmC/Ohrsf"/>
</dbReference>
<sequence>MTVRKVKSVWNGTLKQGAGKMDITGYSGPFTFASRFENGKGTNPEELVGAAQAGCYSMFLSALISGEGLTPESIETEASVTLGELDGGPAITNIKLDCVVKCEGLAQDKFEELAAAAKAKCPISRLYAGGTATIELDAKLV</sequence>
<dbReference type="InterPro" id="IPR019904">
    <property type="entry name" value="Peroxiredoxin_OsmC"/>
</dbReference>